<keyword evidence="3" id="KW-1185">Reference proteome</keyword>
<feature type="transmembrane region" description="Helical" evidence="1">
    <location>
        <begin position="259"/>
        <end position="276"/>
    </location>
</feature>
<feature type="transmembrane region" description="Helical" evidence="1">
    <location>
        <begin position="135"/>
        <end position="154"/>
    </location>
</feature>
<accession>A0A947DBW1</accession>
<feature type="transmembrane region" description="Helical" evidence="1">
    <location>
        <begin position="103"/>
        <end position="123"/>
    </location>
</feature>
<feature type="transmembrane region" description="Helical" evidence="1">
    <location>
        <begin position="67"/>
        <end position="91"/>
    </location>
</feature>
<gene>
    <name evidence="2" type="ORF">IXB50_01370</name>
</gene>
<keyword evidence="1" id="KW-0472">Membrane</keyword>
<protein>
    <recommendedName>
        <fullName evidence="4">Serine active site containing 1-like protein</fullName>
    </recommendedName>
</protein>
<reference evidence="2" key="2">
    <citation type="journal article" date="2021" name="Mar. Drugs">
        <title>Genome Reduction and Secondary Metabolism of the Marine Sponge-Associated Cyanobacterium Leptothoe.</title>
        <authorList>
            <person name="Konstantinou D."/>
            <person name="Popin R.V."/>
            <person name="Fewer D.P."/>
            <person name="Sivonen K."/>
            <person name="Gkelis S."/>
        </authorList>
    </citation>
    <scope>NUCLEOTIDE SEQUENCE</scope>
    <source>
        <strain evidence="2">TAU-MAC 1115</strain>
    </source>
</reference>
<evidence type="ECO:0000256" key="1">
    <source>
        <dbReference type="SAM" id="Phobius"/>
    </source>
</evidence>
<reference evidence="2" key="1">
    <citation type="submission" date="2020-11" db="EMBL/GenBank/DDBJ databases">
        <authorList>
            <person name="Konstantinou D."/>
            <person name="Gkelis S."/>
            <person name="Popin R."/>
            <person name="Fewer D."/>
            <person name="Sivonen K."/>
        </authorList>
    </citation>
    <scope>NUCLEOTIDE SEQUENCE</scope>
    <source>
        <strain evidence="2">TAU-MAC 1115</strain>
    </source>
</reference>
<keyword evidence="1" id="KW-0812">Transmembrane</keyword>
<dbReference type="EMBL" id="JADOES010000002">
    <property type="protein sequence ID" value="MBT9314073.1"/>
    <property type="molecule type" value="Genomic_DNA"/>
</dbReference>
<keyword evidence="1" id="KW-1133">Transmembrane helix</keyword>
<feature type="transmembrane region" description="Helical" evidence="1">
    <location>
        <begin position="232"/>
        <end position="253"/>
    </location>
</feature>
<dbReference type="AlphaFoldDB" id="A0A947DBW1"/>
<proteinExistence type="predicted"/>
<sequence>MANSQPTTLESGGKGSGQAIFPLWWGIAACLAIMGVILLLAPYSIHINFVEDKGSSWYFWQLPDPTFWTHFTAWAGYAFHQVTIWGIIYAAQRQNLKYTKGLHPINAIALGTNLFFVALHILQTKIWYDGLAPDVPLASSMGSVILMLVMIMIMEHQRRGLLLGQPVPIPFIKDVGRVLREYHGYYFAWAIIYTFWFHPIETTLGHLVGTLYVLLLLLQGSLFYTRNHLNRWWTLALETIVVIHAVLVALMTADQGIEQAAKFLFAFAAIFIITQMHGVSFKLWQRYTFLLLWIAGVLWFYHDRWELAIRILKAPMMEYTLVLLLTALIWLVFLFPQRLLRRYQKITEENEDIG</sequence>
<comment type="caution">
    <text evidence="2">The sequence shown here is derived from an EMBL/GenBank/DDBJ whole genome shotgun (WGS) entry which is preliminary data.</text>
</comment>
<dbReference type="RefSeq" id="WP_215607143.1">
    <property type="nucleotide sequence ID" value="NZ_JADOES010000002.1"/>
</dbReference>
<feature type="transmembrane region" description="Helical" evidence="1">
    <location>
        <begin position="182"/>
        <end position="198"/>
    </location>
</feature>
<feature type="transmembrane region" description="Helical" evidence="1">
    <location>
        <begin position="316"/>
        <end position="335"/>
    </location>
</feature>
<organism evidence="2 3">
    <name type="scientific">Leptothoe spongobia TAU-MAC 1115</name>
    <dbReference type="NCBI Taxonomy" id="1967444"/>
    <lineage>
        <taxon>Bacteria</taxon>
        <taxon>Bacillati</taxon>
        <taxon>Cyanobacteriota</taxon>
        <taxon>Cyanophyceae</taxon>
        <taxon>Nodosilineales</taxon>
        <taxon>Cymatolegaceae</taxon>
        <taxon>Leptothoe</taxon>
        <taxon>Leptothoe spongobia</taxon>
    </lineage>
</organism>
<feature type="transmembrane region" description="Helical" evidence="1">
    <location>
        <begin position="283"/>
        <end position="301"/>
    </location>
</feature>
<evidence type="ECO:0000313" key="3">
    <source>
        <dbReference type="Proteomes" id="UP000717364"/>
    </source>
</evidence>
<name>A0A947DBW1_9CYAN</name>
<evidence type="ECO:0008006" key="4">
    <source>
        <dbReference type="Google" id="ProtNLM"/>
    </source>
</evidence>
<feature type="transmembrane region" description="Helical" evidence="1">
    <location>
        <begin position="21"/>
        <end position="47"/>
    </location>
</feature>
<evidence type="ECO:0000313" key="2">
    <source>
        <dbReference type="EMBL" id="MBT9314073.1"/>
    </source>
</evidence>
<feature type="transmembrane region" description="Helical" evidence="1">
    <location>
        <begin position="204"/>
        <end position="225"/>
    </location>
</feature>
<dbReference type="Proteomes" id="UP000717364">
    <property type="component" value="Unassembled WGS sequence"/>
</dbReference>